<dbReference type="EMBL" id="JAMKPW020000026">
    <property type="protein sequence ID" value="KAK8204606.1"/>
    <property type="molecule type" value="Genomic_DNA"/>
</dbReference>
<organism evidence="1 2">
    <name type="scientific">Zalaria obscura</name>
    <dbReference type="NCBI Taxonomy" id="2024903"/>
    <lineage>
        <taxon>Eukaryota</taxon>
        <taxon>Fungi</taxon>
        <taxon>Dikarya</taxon>
        <taxon>Ascomycota</taxon>
        <taxon>Pezizomycotina</taxon>
        <taxon>Dothideomycetes</taxon>
        <taxon>Dothideomycetidae</taxon>
        <taxon>Dothideales</taxon>
        <taxon>Zalariaceae</taxon>
        <taxon>Zalaria</taxon>
    </lineage>
</organism>
<accession>A0ACC3SD30</accession>
<name>A0ACC3SD30_9PEZI</name>
<dbReference type="Proteomes" id="UP001320706">
    <property type="component" value="Unassembled WGS sequence"/>
</dbReference>
<keyword evidence="2" id="KW-1185">Reference proteome</keyword>
<evidence type="ECO:0000313" key="2">
    <source>
        <dbReference type="Proteomes" id="UP001320706"/>
    </source>
</evidence>
<reference evidence="1" key="1">
    <citation type="submission" date="2024-02" db="EMBL/GenBank/DDBJ databases">
        <title>Metagenome Assembled Genome of Zalaria obscura JY119.</title>
        <authorList>
            <person name="Vighnesh L."/>
            <person name="Jagadeeshwari U."/>
            <person name="Venkata Ramana C."/>
            <person name="Sasikala C."/>
        </authorList>
    </citation>
    <scope>NUCLEOTIDE SEQUENCE</scope>
    <source>
        <strain evidence="1">JY119</strain>
    </source>
</reference>
<comment type="caution">
    <text evidence="1">The sequence shown here is derived from an EMBL/GenBank/DDBJ whole genome shotgun (WGS) entry which is preliminary data.</text>
</comment>
<protein>
    <submittedName>
        <fullName evidence="1">Uncharacterized protein</fullName>
    </submittedName>
</protein>
<evidence type="ECO:0000313" key="1">
    <source>
        <dbReference type="EMBL" id="KAK8204606.1"/>
    </source>
</evidence>
<proteinExistence type="predicted"/>
<gene>
    <name evidence="1" type="ORF">M8818_005045</name>
</gene>
<sequence>MSVLSPSVRHDGPLLGSRSTRQNRMRRLSPSGITDGGDLARYRDILSIARDFWLRSSIGCAVSASRSAVRYMCHIFFLAESIAESTDMMPSKPLPQRGPGLKQIPTTFFNTTSCWLPYSDREAM</sequence>